<accession>A0A3D8P5Y6</accession>
<dbReference type="CDD" id="cd02089">
    <property type="entry name" value="P-type_ATPase_Ca_prok"/>
    <property type="match status" value="1"/>
</dbReference>
<dbReference type="PRINTS" id="PR00119">
    <property type="entry name" value="CATATPASE"/>
</dbReference>
<evidence type="ECO:0000259" key="16">
    <source>
        <dbReference type="SMART" id="SM00831"/>
    </source>
</evidence>
<dbReference type="Gene3D" id="2.70.150.10">
    <property type="entry name" value="Calcium-transporting ATPase, cytoplasmic transduction domain A"/>
    <property type="match status" value="1"/>
</dbReference>
<evidence type="ECO:0000256" key="14">
    <source>
        <dbReference type="ARBA" id="ARBA00048694"/>
    </source>
</evidence>
<evidence type="ECO:0000256" key="8">
    <source>
        <dbReference type="ARBA" id="ARBA00022741"/>
    </source>
</evidence>
<dbReference type="SFLD" id="SFLDS00003">
    <property type="entry name" value="Haloacid_Dehalogenase"/>
    <property type="match status" value="1"/>
</dbReference>
<comment type="similarity">
    <text evidence="2">Belongs to the cation transport ATPase (P-type) (TC 3.A.3) family. Type IIA subfamily.</text>
</comment>
<dbReference type="PANTHER" id="PTHR43294">
    <property type="entry name" value="SODIUM/POTASSIUM-TRANSPORTING ATPASE SUBUNIT ALPHA"/>
    <property type="match status" value="1"/>
</dbReference>
<keyword evidence="4" id="KW-1003">Cell membrane</keyword>
<dbReference type="Pfam" id="PF00122">
    <property type="entry name" value="E1-E2_ATPase"/>
    <property type="match status" value="1"/>
</dbReference>
<feature type="domain" description="Cation-transporting P-type ATPase N-terminal" evidence="16">
    <location>
        <begin position="3"/>
        <end position="77"/>
    </location>
</feature>
<dbReference type="FunFam" id="2.70.150.10:FF:000016">
    <property type="entry name" value="Calcium-transporting P-type ATPase putative"/>
    <property type="match status" value="1"/>
</dbReference>
<evidence type="ECO:0000256" key="15">
    <source>
        <dbReference type="SAM" id="Phobius"/>
    </source>
</evidence>
<protein>
    <recommendedName>
        <fullName evidence="3">P-type Ca(2+) transporter</fullName>
        <ecNumber evidence="3">7.2.2.10</ecNumber>
    </recommendedName>
</protein>
<keyword evidence="13 15" id="KW-0472">Membrane</keyword>
<dbReference type="SMART" id="SM00831">
    <property type="entry name" value="Cation_ATPase_N"/>
    <property type="match status" value="1"/>
</dbReference>
<dbReference type="GO" id="GO:0016887">
    <property type="term" value="F:ATP hydrolysis activity"/>
    <property type="evidence" value="ECO:0007669"/>
    <property type="project" value="InterPro"/>
</dbReference>
<comment type="subcellular location">
    <subcellularLocation>
        <location evidence="1">Cell membrane</location>
        <topology evidence="1">Multi-pass membrane protein</topology>
    </subcellularLocation>
</comment>
<dbReference type="Pfam" id="PF00690">
    <property type="entry name" value="Cation_ATPase_N"/>
    <property type="match status" value="1"/>
</dbReference>
<dbReference type="RefSeq" id="WP_115792155.1">
    <property type="nucleotide sequence ID" value="NZ_QSLN01000003.1"/>
</dbReference>
<evidence type="ECO:0000256" key="1">
    <source>
        <dbReference type="ARBA" id="ARBA00004651"/>
    </source>
</evidence>
<keyword evidence="6 15" id="KW-0812">Transmembrane</keyword>
<dbReference type="InterPro" id="IPR023214">
    <property type="entry name" value="HAD_sf"/>
</dbReference>
<dbReference type="InterPro" id="IPR023298">
    <property type="entry name" value="ATPase_P-typ_TM_dom_sf"/>
</dbReference>
<dbReference type="InterPro" id="IPR008250">
    <property type="entry name" value="ATPase_P-typ_transduc_dom_A_sf"/>
</dbReference>
<sequence length="899" mass="97096">MSTWHSLPADEVLRKLASDRVHGLGTSEAQRRWQECGPNLLQEKPPKGPGRILWEQFTGAMVIVLLVAAVASIFLGEYRDALAILVIVALNAFLGFIQEYRAEKAMAALKKFAVPRERVLRDGRVQEIAAQELVPGDIFFLEAGDVVPADGRLLDTANLRVLEAILTGESVPVEKDSALTFPAGTPLGDRRNMVYKGTTVVFGRGVAVAVATGMRTELGRIAAMIQTVKAEPTPLQRRMAALGRTLGLVALVIVMTVTLLGILRGEDLETMFLTGVSLAVAAVPEGLPAVVTIALALGAQRMLRRRALIRKLPAVETLGSVTVICTDKTGTLTQNRVTVTTLALPARDAAEGLKFLDLSGGKATVPLPTAAYLLLSAGALCNDAVLTEEGGQLSYVGDPTEGALVVAAARLGYPKPELEKVLPRVAEIPFSSERKRMTTVHRVSGSYRNFPAELLGEEGRLSYVLFTKGAFDSLLQACSGVWVDGRVEPLDRWRERLEQGNEQLSQAGLRVLAVTFRSLAALPETVTEEVERGLIFLGLVGMLDPLRPEAKEAAETCRRAGIGLIMITGDHPVTALAIARELGLETRRVLTGYELDRLSLEELATVADEVAVYARVSPEHKLKIVEALKRKGHIVAMTGDGVNDAPALKKADIGVAMGITGTDVAKEAADMVLLDDNFATIVAAVEEGRVIYDNIRKFLKYLMTTNLSEILIIFAGILSGMPVPLAPLQILWVNLVTDGLPALALSVEPAERDVMRRPPLDPRASIFAGGLTIHIIWVGILMAAICLGTGYWFLRAGHPSWQTVLFTTLVLAQLAHVLAIRTGRASLFRAGLLSNPAAFGAVLLTIALQLAVVYFPVLQVVFRTTSLAPAELLLCFVLGSLIFWAVEVEKWLIRRRSRE</sequence>
<feature type="transmembrane region" description="Helical" evidence="15">
    <location>
        <begin position="766"/>
        <end position="794"/>
    </location>
</feature>
<evidence type="ECO:0000256" key="11">
    <source>
        <dbReference type="ARBA" id="ARBA00022967"/>
    </source>
</evidence>
<comment type="catalytic activity">
    <reaction evidence="14">
        <text>Ca(2+)(in) + ATP + H2O = Ca(2+)(out) + ADP + phosphate + H(+)</text>
        <dbReference type="Rhea" id="RHEA:18105"/>
        <dbReference type="ChEBI" id="CHEBI:15377"/>
        <dbReference type="ChEBI" id="CHEBI:15378"/>
        <dbReference type="ChEBI" id="CHEBI:29108"/>
        <dbReference type="ChEBI" id="CHEBI:30616"/>
        <dbReference type="ChEBI" id="CHEBI:43474"/>
        <dbReference type="ChEBI" id="CHEBI:456216"/>
        <dbReference type="EC" id="7.2.2.10"/>
    </reaction>
</comment>
<keyword evidence="11" id="KW-1278">Translocase</keyword>
<evidence type="ECO:0000256" key="13">
    <source>
        <dbReference type="ARBA" id="ARBA00023136"/>
    </source>
</evidence>
<feature type="transmembrane region" description="Helical" evidence="15">
    <location>
        <begin position="867"/>
        <end position="886"/>
    </location>
</feature>
<dbReference type="GO" id="GO:1902600">
    <property type="term" value="P:proton transmembrane transport"/>
    <property type="evidence" value="ECO:0007669"/>
    <property type="project" value="TreeGrafter"/>
</dbReference>
<dbReference type="FunFam" id="3.40.50.1000:FF:000028">
    <property type="entry name" value="Calcium-transporting P-type ATPase, putative"/>
    <property type="match status" value="1"/>
</dbReference>
<name>A0A3D8P5Y6_9THEO</name>
<dbReference type="PRINTS" id="PR00120">
    <property type="entry name" value="HATPASE"/>
</dbReference>
<evidence type="ECO:0000256" key="2">
    <source>
        <dbReference type="ARBA" id="ARBA00005675"/>
    </source>
</evidence>
<dbReference type="GO" id="GO:0005524">
    <property type="term" value="F:ATP binding"/>
    <property type="evidence" value="ECO:0007669"/>
    <property type="project" value="UniProtKB-KW"/>
</dbReference>
<dbReference type="InterPro" id="IPR006068">
    <property type="entry name" value="ATPase_P-typ_cation-transptr_C"/>
</dbReference>
<evidence type="ECO:0000256" key="3">
    <source>
        <dbReference type="ARBA" id="ARBA00012790"/>
    </source>
</evidence>
<dbReference type="Pfam" id="PF13246">
    <property type="entry name" value="Cation_ATPase"/>
    <property type="match status" value="1"/>
</dbReference>
<dbReference type="GO" id="GO:0046872">
    <property type="term" value="F:metal ion binding"/>
    <property type="evidence" value="ECO:0007669"/>
    <property type="project" value="UniProtKB-KW"/>
</dbReference>
<dbReference type="SUPFAM" id="SSF81653">
    <property type="entry name" value="Calcium ATPase, transduction domain A"/>
    <property type="match status" value="1"/>
</dbReference>
<dbReference type="PROSITE" id="PS00154">
    <property type="entry name" value="ATPASE_E1_E2"/>
    <property type="match status" value="1"/>
</dbReference>
<dbReference type="AlphaFoldDB" id="A0A3D8P5Y6"/>
<dbReference type="InterPro" id="IPR059000">
    <property type="entry name" value="ATPase_P-type_domA"/>
</dbReference>
<dbReference type="SFLD" id="SFLDF00027">
    <property type="entry name" value="p-type_atpase"/>
    <property type="match status" value="1"/>
</dbReference>
<dbReference type="SUPFAM" id="SSF81665">
    <property type="entry name" value="Calcium ATPase, transmembrane domain M"/>
    <property type="match status" value="1"/>
</dbReference>
<dbReference type="PANTHER" id="PTHR43294:SF21">
    <property type="entry name" value="CATION TRANSPORTING ATPASE"/>
    <property type="match status" value="1"/>
</dbReference>
<dbReference type="GO" id="GO:0140352">
    <property type="term" value="P:export from cell"/>
    <property type="evidence" value="ECO:0007669"/>
    <property type="project" value="UniProtKB-ARBA"/>
</dbReference>
<evidence type="ECO:0000313" key="17">
    <source>
        <dbReference type="EMBL" id="RDV83936.1"/>
    </source>
</evidence>
<feature type="transmembrane region" description="Helical" evidence="15">
    <location>
        <begin position="725"/>
        <end position="745"/>
    </location>
</feature>
<organism evidence="17 18">
    <name type="scientific">Ammonifex thiophilus</name>
    <dbReference type="NCBI Taxonomy" id="444093"/>
    <lineage>
        <taxon>Bacteria</taxon>
        <taxon>Bacillati</taxon>
        <taxon>Bacillota</taxon>
        <taxon>Clostridia</taxon>
        <taxon>Thermoanaerobacterales</taxon>
        <taxon>Thermoanaerobacteraceae</taxon>
        <taxon>Ammonifex</taxon>
    </lineage>
</organism>
<evidence type="ECO:0000256" key="9">
    <source>
        <dbReference type="ARBA" id="ARBA00022840"/>
    </source>
</evidence>
<dbReference type="SUPFAM" id="SSF56784">
    <property type="entry name" value="HAD-like"/>
    <property type="match status" value="1"/>
</dbReference>
<dbReference type="SFLD" id="SFLDG00002">
    <property type="entry name" value="C1.7:_P-type_atpase_like"/>
    <property type="match status" value="1"/>
</dbReference>
<keyword evidence="5" id="KW-0109">Calcium transport</keyword>
<dbReference type="Gene3D" id="3.40.50.1000">
    <property type="entry name" value="HAD superfamily/HAD-like"/>
    <property type="match status" value="1"/>
</dbReference>
<dbReference type="SUPFAM" id="SSF81660">
    <property type="entry name" value="Metal cation-transporting ATPase, ATP-binding domain N"/>
    <property type="match status" value="1"/>
</dbReference>
<dbReference type="InterPro" id="IPR001757">
    <property type="entry name" value="P_typ_ATPase"/>
</dbReference>
<feature type="transmembrane region" description="Helical" evidence="15">
    <location>
        <begin position="81"/>
        <end position="97"/>
    </location>
</feature>
<dbReference type="Proteomes" id="UP000256329">
    <property type="component" value="Unassembled WGS sequence"/>
</dbReference>
<keyword evidence="5" id="KW-0813">Transport</keyword>
<gene>
    <name evidence="17" type="ORF">DXX99_03625</name>
</gene>
<keyword evidence="18" id="KW-1185">Reference proteome</keyword>
<feature type="transmembrane region" description="Helical" evidence="15">
    <location>
        <begin position="52"/>
        <end position="75"/>
    </location>
</feature>
<dbReference type="Gene3D" id="1.20.1110.10">
    <property type="entry name" value="Calcium-transporting ATPase, transmembrane domain"/>
    <property type="match status" value="1"/>
</dbReference>
<keyword evidence="8" id="KW-0547">Nucleotide-binding</keyword>
<dbReference type="GO" id="GO:0005886">
    <property type="term" value="C:plasma membrane"/>
    <property type="evidence" value="ECO:0007669"/>
    <property type="project" value="UniProtKB-SubCell"/>
</dbReference>
<dbReference type="NCBIfam" id="TIGR01494">
    <property type="entry name" value="ATPase_P-type"/>
    <property type="match status" value="2"/>
</dbReference>
<keyword evidence="9" id="KW-0067">ATP-binding</keyword>
<evidence type="ECO:0000256" key="5">
    <source>
        <dbReference type="ARBA" id="ARBA00022568"/>
    </source>
</evidence>
<keyword evidence="10" id="KW-0460">Magnesium</keyword>
<dbReference type="InterPro" id="IPR004014">
    <property type="entry name" value="ATPase_P-typ_cation-transptr_N"/>
</dbReference>
<dbReference type="OrthoDB" id="9760364at2"/>
<dbReference type="EC" id="7.2.2.10" evidence="3"/>
<dbReference type="InterPro" id="IPR018303">
    <property type="entry name" value="ATPase_P-typ_P_site"/>
</dbReference>
<evidence type="ECO:0000313" key="18">
    <source>
        <dbReference type="Proteomes" id="UP000256329"/>
    </source>
</evidence>
<feature type="transmembrane region" description="Helical" evidence="15">
    <location>
        <begin position="698"/>
        <end position="719"/>
    </location>
</feature>
<reference evidence="17 18" key="1">
    <citation type="submission" date="2018-08" db="EMBL/GenBank/DDBJ databases">
        <title>Form III RuBisCO-mediated autotrophy in Thermodesulfobium bacteria.</title>
        <authorList>
            <person name="Toshchakov S.V."/>
            <person name="Kublanov I.V."/>
            <person name="Frolov E."/>
            <person name="Bonch-Osmolovskaya E.A."/>
            <person name="Tourova T.P."/>
            <person name="Chernych N.A."/>
            <person name="Lebedinsky A.V."/>
        </authorList>
    </citation>
    <scope>NUCLEOTIDE SEQUENCE [LARGE SCALE GENOMIC DNA]</scope>
    <source>
        <strain evidence="17 18">SR</strain>
    </source>
</reference>
<evidence type="ECO:0000256" key="10">
    <source>
        <dbReference type="ARBA" id="ARBA00022842"/>
    </source>
</evidence>
<feature type="transmembrane region" description="Helical" evidence="15">
    <location>
        <begin position="832"/>
        <end position="855"/>
    </location>
</feature>
<dbReference type="Pfam" id="PF08282">
    <property type="entry name" value="Hydrolase_3"/>
    <property type="match status" value="1"/>
</dbReference>
<dbReference type="GO" id="GO:0005388">
    <property type="term" value="F:P-type calcium transporter activity"/>
    <property type="evidence" value="ECO:0007669"/>
    <property type="project" value="UniProtKB-EC"/>
</dbReference>
<proteinExistence type="inferred from homology"/>
<dbReference type="InterPro" id="IPR050510">
    <property type="entry name" value="Cation_transp_ATPase_P-type"/>
</dbReference>
<dbReference type="EMBL" id="QSLN01000003">
    <property type="protein sequence ID" value="RDV83936.1"/>
    <property type="molecule type" value="Genomic_DNA"/>
</dbReference>
<keyword evidence="5" id="KW-0406">Ion transport</keyword>
<dbReference type="Pfam" id="PF00689">
    <property type="entry name" value="Cation_ATPase_C"/>
    <property type="match status" value="1"/>
</dbReference>
<feature type="transmembrane region" description="Helical" evidence="15">
    <location>
        <begin position="245"/>
        <end position="263"/>
    </location>
</feature>
<evidence type="ECO:0000256" key="7">
    <source>
        <dbReference type="ARBA" id="ARBA00022723"/>
    </source>
</evidence>
<dbReference type="Gene3D" id="3.40.1110.10">
    <property type="entry name" value="Calcium-transporting ATPase, cytoplasmic domain N"/>
    <property type="match status" value="1"/>
</dbReference>
<evidence type="ECO:0000256" key="12">
    <source>
        <dbReference type="ARBA" id="ARBA00022989"/>
    </source>
</evidence>
<keyword evidence="5" id="KW-0106">Calcium</keyword>
<evidence type="ECO:0000256" key="6">
    <source>
        <dbReference type="ARBA" id="ARBA00022692"/>
    </source>
</evidence>
<dbReference type="FunFam" id="1.20.1110.10:FF:000065">
    <property type="entry name" value="Sarcoplasmic/endoplasmic reticulum calcium ATPase 1"/>
    <property type="match status" value="1"/>
</dbReference>
<keyword evidence="7" id="KW-0479">Metal-binding</keyword>
<feature type="transmembrane region" description="Helical" evidence="15">
    <location>
        <begin position="275"/>
        <end position="297"/>
    </location>
</feature>
<dbReference type="InterPro" id="IPR036412">
    <property type="entry name" value="HAD-like_sf"/>
</dbReference>
<keyword evidence="12 15" id="KW-1133">Transmembrane helix</keyword>
<comment type="caution">
    <text evidence="17">The sequence shown here is derived from an EMBL/GenBank/DDBJ whole genome shotgun (WGS) entry which is preliminary data.</text>
</comment>
<feature type="transmembrane region" description="Helical" evidence="15">
    <location>
        <begin position="800"/>
        <end position="820"/>
    </location>
</feature>
<evidence type="ECO:0000256" key="4">
    <source>
        <dbReference type="ARBA" id="ARBA00022475"/>
    </source>
</evidence>
<dbReference type="InterPro" id="IPR023299">
    <property type="entry name" value="ATPase_P-typ_cyto_dom_N"/>
</dbReference>
<dbReference type="InterPro" id="IPR044492">
    <property type="entry name" value="P_typ_ATPase_HD_dom"/>
</dbReference>